<name>A0A1H3FP45_9EURY</name>
<dbReference type="AlphaFoldDB" id="A0A1H3FP45"/>
<protein>
    <submittedName>
        <fullName evidence="2">Uncharacterized protein</fullName>
    </submittedName>
</protein>
<dbReference type="Proteomes" id="UP000199170">
    <property type="component" value="Unassembled WGS sequence"/>
</dbReference>
<feature type="region of interest" description="Disordered" evidence="1">
    <location>
        <begin position="69"/>
        <end position="100"/>
    </location>
</feature>
<dbReference type="EMBL" id="FNPB01000004">
    <property type="protein sequence ID" value="SDX91909.1"/>
    <property type="molecule type" value="Genomic_DNA"/>
</dbReference>
<keyword evidence="3" id="KW-1185">Reference proteome</keyword>
<feature type="compositionally biased region" description="Basic and acidic residues" evidence="1">
    <location>
        <begin position="74"/>
        <end position="94"/>
    </location>
</feature>
<proteinExistence type="predicted"/>
<reference evidence="3" key="1">
    <citation type="submission" date="2016-10" db="EMBL/GenBank/DDBJ databases">
        <authorList>
            <person name="Varghese N."/>
            <person name="Submissions S."/>
        </authorList>
    </citation>
    <scope>NUCLEOTIDE SEQUENCE [LARGE SCALE GENOMIC DNA]</scope>
    <source>
        <strain evidence="3">CGMCC 1.10118</strain>
    </source>
</reference>
<dbReference type="OrthoDB" id="201052at2157"/>
<organism evidence="2 3">
    <name type="scientific">Halobellus clavatus</name>
    <dbReference type="NCBI Taxonomy" id="660517"/>
    <lineage>
        <taxon>Archaea</taxon>
        <taxon>Methanobacteriati</taxon>
        <taxon>Methanobacteriota</taxon>
        <taxon>Stenosarchaea group</taxon>
        <taxon>Halobacteria</taxon>
        <taxon>Halobacteriales</taxon>
        <taxon>Haloferacaceae</taxon>
        <taxon>Halobellus</taxon>
    </lineage>
</organism>
<evidence type="ECO:0000313" key="3">
    <source>
        <dbReference type="Proteomes" id="UP000199170"/>
    </source>
</evidence>
<evidence type="ECO:0000313" key="2">
    <source>
        <dbReference type="EMBL" id="SDX91909.1"/>
    </source>
</evidence>
<sequence length="100" mass="11172">MTGREAELERLVERARRHDAVEDAFLAKSFTDRLVVVDLDAGESLPRELVTLFAAHDCHGADEVYGWSSDDASAGEHGDVTRHQFVDHRTRGEHQSSVVE</sequence>
<accession>A0A1H3FP45</accession>
<evidence type="ECO:0000256" key="1">
    <source>
        <dbReference type="SAM" id="MobiDB-lite"/>
    </source>
</evidence>
<dbReference type="RefSeq" id="WP_089766629.1">
    <property type="nucleotide sequence ID" value="NZ_FNPB01000004.1"/>
</dbReference>
<gene>
    <name evidence="2" type="ORF">SAMN04487946_10442</name>
</gene>
<dbReference type="STRING" id="660517.SAMN04487946_10442"/>